<name>A0A914RKA1_PAREQ</name>
<protein>
    <submittedName>
        <fullName evidence="2">Uncharacterized protein</fullName>
    </submittedName>
</protein>
<keyword evidence="1" id="KW-1185">Reference proteome</keyword>
<sequence>MWSNESVVQTAKKITQPAASLDDALGGLLHGIGLKLCGVRFAADSFALCASGTIRNSSAADLQLPQPVLSAMLW</sequence>
<dbReference type="AlphaFoldDB" id="A0A914RKA1"/>
<dbReference type="WBParaSite" id="PEQ_0000521201-mRNA-1">
    <property type="protein sequence ID" value="PEQ_0000521201-mRNA-1"/>
    <property type="gene ID" value="PEQ_0000521201"/>
</dbReference>
<proteinExistence type="predicted"/>
<evidence type="ECO:0000313" key="1">
    <source>
        <dbReference type="Proteomes" id="UP000887564"/>
    </source>
</evidence>
<organism evidence="1 2">
    <name type="scientific">Parascaris equorum</name>
    <name type="common">Equine roundworm</name>
    <dbReference type="NCBI Taxonomy" id="6256"/>
    <lineage>
        <taxon>Eukaryota</taxon>
        <taxon>Metazoa</taxon>
        <taxon>Ecdysozoa</taxon>
        <taxon>Nematoda</taxon>
        <taxon>Chromadorea</taxon>
        <taxon>Rhabditida</taxon>
        <taxon>Spirurina</taxon>
        <taxon>Ascaridomorpha</taxon>
        <taxon>Ascaridoidea</taxon>
        <taxon>Ascarididae</taxon>
        <taxon>Parascaris</taxon>
    </lineage>
</organism>
<accession>A0A914RKA1</accession>
<evidence type="ECO:0000313" key="2">
    <source>
        <dbReference type="WBParaSite" id="PEQ_0000521201-mRNA-1"/>
    </source>
</evidence>
<reference evidence="2" key="1">
    <citation type="submission" date="2022-11" db="UniProtKB">
        <authorList>
            <consortium name="WormBaseParasite"/>
        </authorList>
    </citation>
    <scope>IDENTIFICATION</scope>
</reference>
<dbReference type="Proteomes" id="UP000887564">
    <property type="component" value="Unplaced"/>
</dbReference>